<sequence>MRQIHITLRNLTRDDAIQMSLFEDTSQKDTKRKLAKTMDGVRHRYGKNSIMRGISYIKGATQRERNGKIGGHKVKHKEEYRL</sequence>
<dbReference type="Proteomes" id="UP000223364">
    <property type="component" value="Unassembled WGS sequence"/>
</dbReference>
<dbReference type="EMBL" id="NUSP01000032">
    <property type="protein sequence ID" value="PHD56614.1"/>
    <property type="molecule type" value="Genomic_DNA"/>
</dbReference>
<name>A0A2C4PD22_9BACI</name>
<gene>
    <name evidence="1" type="ORF">COF57_26180</name>
</gene>
<protein>
    <recommendedName>
        <fullName evidence="3">DNA polymerase IV</fullName>
    </recommendedName>
</protein>
<evidence type="ECO:0008006" key="3">
    <source>
        <dbReference type="Google" id="ProtNLM"/>
    </source>
</evidence>
<reference evidence="1 2" key="1">
    <citation type="submission" date="2017-09" db="EMBL/GenBank/DDBJ databases">
        <title>Large-scale bioinformatics analysis of Bacillus genomes uncovers conserved roles of natural products in bacterial physiology.</title>
        <authorList>
            <consortium name="Agbiome Team Llc"/>
            <person name="Bleich R.M."/>
            <person name="Grubbs K.J."/>
            <person name="Santa Maria K.C."/>
            <person name="Allen S.E."/>
            <person name="Farag S."/>
            <person name="Shank E.A."/>
            <person name="Bowers A."/>
        </authorList>
    </citation>
    <scope>NUCLEOTIDE SEQUENCE [LARGE SCALE GENOMIC DNA]</scope>
    <source>
        <strain evidence="1 2">AFS044295</strain>
    </source>
</reference>
<proteinExistence type="predicted"/>
<evidence type="ECO:0000313" key="2">
    <source>
        <dbReference type="Proteomes" id="UP000223364"/>
    </source>
</evidence>
<accession>A0A2C4PD22</accession>
<dbReference type="AlphaFoldDB" id="A0A2C4PD22"/>
<evidence type="ECO:0000313" key="1">
    <source>
        <dbReference type="EMBL" id="PHD56614.1"/>
    </source>
</evidence>
<comment type="caution">
    <text evidence="1">The sequence shown here is derived from an EMBL/GenBank/DDBJ whole genome shotgun (WGS) entry which is preliminary data.</text>
</comment>
<organism evidence="1 2">
    <name type="scientific">Bacillus wiedmannii</name>
    <dbReference type="NCBI Taxonomy" id="1890302"/>
    <lineage>
        <taxon>Bacteria</taxon>
        <taxon>Bacillati</taxon>
        <taxon>Bacillota</taxon>
        <taxon>Bacilli</taxon>
        <taxon>Bacillales</taxon>
        <taxon>Bacillaceae</taxon>
        <taxon>Bacillus</taxon>
        <taxon>Bacillus cereus group</taxon>
    </lineage>
</organism>